<feature type="domain" description="Bacterial sugar transferase" evidence="3">
    <location>
        <begin position="146"/>
        <end position="216"/>
    </location>
</feature>
<dbReference type="PANTHER" id="PTHR30576">
    <property type="entry name" value="COLANIC BIOSYNTHESIS UDP-GLUCOSE LIPID CARRIER TRANSFERASE"/>
    <property type="match status" value="1"/>
</dbReference>
<dbReference type="SUPFAM" id="SSF52172">
    <property type="entry name" value="CheY-like"/>
    <property type="match status" value="1"/>
</dbReference>
<dbReference type="Proteomes" id="UP000182961">
    <property type="component" value="Unassembled WGS sequence"/>
</dbReference>
<dbReference type="GO" id="GO:0016780">
    <property type="term" value="F:phosphotransferase activity, for other substituted phosphate groups"/>
    <property type="evidence" value="ECO:0007669"/>
    <property type="project" value="TreeGrafter"/>
</dbReference>
<feature type="domain" description="Bacterial sugar transferase" evidence="3">
    <location>
        <begin position="266"/>
        <end position="395"/>
    </location>
</feature>
<dbReference type="Pfam" id="PF02397">
    <property type="entry name" value="Bac_transf"/>
    <property type="match status" value="2"/>
</dbReference>
<evidence type="ECO:0000259" key="3">
    <source>
        <dbReference type="Pfam" id="PF02397"/>
    </source>
</evidence>
<name>A0A1I4ZUK4_9FLAO</name>
<keyword evidence="2" id="KW-0472">Membrane</keyword>
<accession>A0A1I4ZUK4</accession>
<reference evidence="5" key="1">
    <citation type="submission" date="2016-10" db="EMBL/GenBank/DDBJ databases">
        <authorList>
            <person name="Varghese N."/>
            <person name="Submissions S."/>
        </authorList>
    </citation>
    <scope>NUCLEOTIDE SEQUENCE [LARGE SCALE GENOMIC DNA]</scope>
    <source>
        <strain evidence="5">DSM 4002</strain>
    </source>
</reference>
<proteinExistence type="inferred from homology"/>
<keyword evidence="5" id="KW-1185">Reference proteome</keyword>
<dbReference type="eggNOG" id="COG2148">
    <property type="taxonomic scope" value="Bacteria"/>
</dbReference>
<protein>
    <submittedName>
        <fullName evidence="4">Response regulator receiver domain-containing protein</fullName>
    </submittedName>
</protein>
<dbReference type="InterPro" id="IPR003362">
    <property type="entry name" value="Bact_transf"/>
</dbReference>
<gene>
    <name evidence="4" type="ORF">SAMN05444143_11811</name>
</gene>
<evidence type="ECO:0000313" key="5">
    <source>
        <dbReference type="Proteomes" id="UP000182961"/>
    </source>
</evidence>
<sequence length="400" mass="46026">MNSNLTILYIGSTAEYFNQKEFENWTITVIENSVKATKFLQSHKNIDAILCDYNLPGNNGIFLYDWIRAQSEYDAIPFVLLVKDFNPELYKTAFIKQIDDFYVISNTAASAILNRVAFLSLHRKPKNKKETVLDFREEMYKMPLSKRIFDIFVASSVLIVASPFLLLVIAAIRLESKGKVYYISKRVGRKTFDFYKLRSMRTGSDELLKKLAVEKNQYKKEETKSSDNPLDIPCPRCSMLPEGQTCSSLMYIDTHEICDYWFTVQKKEAAKNNSTFVKIVNDPRVTKVGKFIRNTSIDELPQLINVLKGDMSIVGNRPLPLYEAEMLTGDDLSKRFLAPPGITGLWQVELRGKGGKMSEEERMRLDNEYADQFKGDNYSFWYDMKLILRTIPALLQKGSV</sequence>
<dbReference type="Gene3D" id="3.40.50.2300">
    <property type="match status" value="1"/>
</dbReference>
<evidence type="ECO:0000256" key="2">
    <source>
        <dbReference type="SAM" id="Phobius"/>
    </source>
</evidence>
<dbReference type="InterPro" id="IPR011006">
    <property type="entry name" value="CheY-like_superfamily"/>
</dbReference>
<evidence type="ECO:0000313" key="4">
    <source>
        <dbReference type="EMBL" id="SFN53868.1"/>
    </source>
</evidence>
<keyword evidence="2" id="KW-0812">Transmembrane</keyword>
<dbReference type="PANTHER" id="PTHR30576:SF0">
    <property type="entry name" value="UNDECAPRENYL-PHOSPHATE N-ACETYLGALACTOSAMINYL 1-PHOSPHATE TRANSFERASE-RELATED"/>
    <property type="match status" value="1"/>
</dbReference>
<dbReference type="RefSeq" id="WP_024982658.1">
    <property type="nucleotide sequence ID" value="NZ_CBCRUM010000028.1"/>
</dbReference>
<dbReference type="EMBL" id="FOUT01000018">
    <property type="protein sequence ID" value="SFN53868.1"/>
    <property type="molecule type" value="Genomic_DNA"/>
</dbReference>
<dbReference type="AlphaFoldDB" id="A0A1I4ZUK4"/>
<evidence type="ECO:0000256" key="1">
    <source>
        <dbReference type="ARBA" id="ARBA00006464"/>
    </source>
</evidence>
<organism evidence="4 5">
    <name type="scientific">Flavobacterium succinicans</name>
    <dbReference type="NCBI Taxonomy" id="29536"/>
    <lineage>
        <taxon>Bacteria</taxon>
        <taxon>Pseudomonadati</taxon>
        <taxon>Bacteroidota</taxon>
        <taxon>Flavobacteriia</taxon>
        <taxon>Flavobacteriales</taxon>
        <taxon>Flavobacteriaceae</taxon>
        <taxon>Flavobacterium</taxon>
    </lineage>
</organism>
<comment type="similarity">
    <text evidence="1">Belongs to the bacterial sugar transferase family.</text>
</comment>
<keyword evidence="2" id="KW-1133">Transmembrane helix</keyword>
<feature type="transmembrane region" description="Helical" evidence="2">
    <location>
        <begin position="148"/>
        <end position="172"/>
    </location>
</feature>